<evidence type="ECO:0000313" key="1">
    <source>
        <dbReference type="EMBL" id="OCX11547.1"/>
    </source>
</evidence>
<reference evidence="1 2" key="1">
    <citation type="submission" date="2016-08" db="EMBL/GenBank/DDBJ databases">
        <title>Whole genome sequence of Pseudomonas graminis strain UASWS1507, a potential biological control agent for agriculture.</title>
        <authorList>
            <person name="Crovadore J."/>
            <person name="Calmin G."/>
            <person name="Chablais R."/>
            <person name="Cochard B."/>
            <person name="Lefort F."/>
        </authorList>
    </citation>
    <scope>NUCLEOTIDE SEQUENCE [LARGE SCALE GENOMIC DNA]</scope>
    <source>
        <strain evidence="1 2">UASWS1507</strain>
    </source>
</reference>
<sequence length="63" mass="7008">MLEVKILINLQAGWVEHECFTHPSVFTAGRVSSCLETIEVIDPFFQSVRSVGEPGLGDLFDQN</sequence>
<dbReference type="AlphaFoldDB" id="A0A1C2D9V5"/>
<dbReference type="RefSeq" id="WP_065992929.1">
    <property type="nucleotide sequence ID" value="NZ_MDEN01000069.1"/>
</dbReference>
<dbReference type="EMBL" id="MDEN01000069">
    <property type="protein sequence ID" value="OCX11547.1"/>
    <property type="molecule type" value="Genomic_DNA"/>
</dbReference>
<proteinExistence type="predicted"/>
<comment type="caution">
    <text evidence="1">The sequence shown here is derived from an EMBL/GenBank/DDBJ whole genome shotgun (WGS) entry which is preliminary data.</text>
</comment>
<evidence type="ECO:0000313" key="2">
    <source>
        <dbReference type="Proteomes" id="UP000095143"/>
    </source>
</evidence>
<gene>
    <name evidence="1" type="ORF">BBI10_25570</name>
</gene>
<organism evidence="1 2">
    <name type="scientific">Pseudomonas graminis</name>
    <dbReference type="NCBI Taxonomy" id="158627"/>
    <lineage>
        <taxon>Bacteria</taxon>
        <taxon>Pseudomonadati</taxon>
        <taxon>Pseudomonadota</taxon>
        <taxon>Gammaproteobacteria</taxon>
        <taxon>Pseudomonadales</taxon>
        <taxon>Pseudomonadaceae</taxon>
        <taxon>Pseudomonas</taxon>
    </lineage>
</organism>
<protein>
    <submittedName>
        <fullName evidence="1">Uncharacterized protein</fullName>
    </submittedName>
</protein>
<name>A0A1C2D9V5_9PSED</name>
<accession>A0A1C2D9V5</accession>
<dbReference type="Proteomes" id="UP000095143">
    <property type="component" value="Unassembled WGS sequence"/>
</dbReference>